<reference evidence="2" key="1">
    <citation type="submission" date="2021-07" db="EMBL/GenBank/DDBJ databases">
        <authorList>
            <person name="Catto M.A."/>
            <person name="Jacobson A."/>
            <person name="Kennedy G."/>
            <person name="Labadie P."/>
            <person name="Hunt B.G."/>
            <person name="Srinivasan R."/>
        </authorList>
    </citation>
    <scope>NUCLEOTIDE SEQUENCE</scope>
    <source>
        <strain evidence="2">PL_HMW_Pooled</strain>
        <tissue evidence="2">Head</tissue>
    </source>
</reference>
<dbReference type="AlphaFoldDB" id="A0AAE1HCR2"/>
<reference evidence="2" key="2">
    <citation type="journal article" date="2023" name="BMC Genomics">
        <title>Pest status, molecular evolution, and epigenetic factors derived from the genome assembly of Frankliniella fusca, a thysanopteran phytovirus vector.</title>
        <authorList>
            <person name="Catto M.A."/>
            <person name="Labadie P.E."/>
            <person name="Jacobson A.L."/>
            <person name="Kennedy G.G."/>
            <person name="Srinivasan R."/>
            <person name="Hunt B.G."/>
        </authorList>
    </citation>
    <scope>NUCLEOTIDE SEQUENCE</scope>
    <source>
        <strain evidence="2">PL_HMW_Pooled</strain>
    </source>
</reference>
<evidence type="ECO:0000313" key="1">
    <source>
        <dbReference type="EMBL" id="KAK3908217.1"/>
    </source>
</evidence>
<evidence type="ECO:0000313" key="2">
    <source>
        <dbReference type="EMBL" id="KAK3918850.1"/>
    </source>
</evidence>
<protein>
    <submittedName>
        <fullName evidence="2">Nurim</fullName>
    </submittedName>
</protein>
<accession>A0AAE1HCR2</accession>
<gene>
    <name evidence="2" type="ORF">KUF71_008098</name>
    <name evidence="1" type="ORF">KUF71_018730</name>
</gene>
<name>A0AAE1HCR2_9NEOP</name>
<organism evidence="2 3">
    <name type="scientific">Frankliniella fusca</name>
    <dbReference type="NCBI Taxonomy" id="407009"/>
    <lineage>
        <taxon>Eukaryota</taxon>
        <taxon>Metazoa</taxon>
        <taxon>Ecdysozoa</taxon>
        <taxon>Arthropoda</taxon>
        <taxon>Hexapoda</taxon>
        <taxon>Insecta</taxon>
        <taxon>Pterygota</taxon>
        <taxon>Neoptera</taxon>
        <taxon>Paraneoptera</taxon>
        <taxon>Thysanoptera</taxon>
        <taxon>Terebrantia</taxon>
        <taxon>Thripoidea</taxon>
        <taxon>Thripidae</taxon>
        <taxon>Frankliniella</taxon>
    </lineage>
</organism>
<sequence length="74" mass="8431">MTANASPRVIRQHEKCGYGMDANSIVEIWRVPCGMPTERLQVYLFYLFYLFSNRLALHLRVDADVGKLPSGKSV</sequence>
<evidence type="ECO:0000313" key="3">
    <source>
        <dbReference type="Proteomes" id="UP001219518"/>
    </source>
</evidence>
<dbReference type="EMBL" id="JAHWGI010000033">
    <property type="protein sequence ID" value="KAK3908217.1"/>
    <property type="molecule type" value="Genomic_DNA"/>
</dbReference>
<dbReference type="Proteomes" id="UP001219518">
    <property type="component" value="Unassembled WGS sequence"/>
</dbReference>
<proteinExistence type="predicted"/>
<dbReference type="EMBL" id="JAHWGI010000960">
    <property type="protein sequence ID" value="KAK3918850.1"/>
    <property type="molecule type" value="Genomic_DNA"/>
</dbReference>
<comment type="caution">
    <text evidence="2">The sequence shown here is derived from an EMBL/GenBank/DDBJ whole genome shotgun (WGS) entry which is preliminary data.</text>
</comment>
<keyword evidence="3" id="KW-1185">Reference proteome</keyword>